<sequence>LIQEPYRNFADSIATARGFRPVYPSKKARKDRAPRSAMWVNEKISTNTWCELDMGDNPDITAIRLTGDFGQLAIFNVYNDCSNDDS</sequence>
<dbReference type="Gene3D" id="3.60.10.10">
    <property type="entry name" value="Endonuclease/exonuclease/phosphatase"/>
    <property type="match status" value="1"/>
</dbReference>
<dbReference type="EMBL" id="QPFP01000322">
    <property type="protein sequence ID" value="TEB16662.1"/>
    <property type="molecule type" value="Genomic_DNA"/>
</dbReference>
<evidence type="ECO:0000313" key="3">
    <source>
        <dbReference type="Proteomes" id="UP000298030"/>
    </source>
</evidence>
<dbReference type="InterPro" id="IPR036691">
    <property type="entry name" value="Endo/exonu/phosph_ase_sf"/>
</dbReference>
<accession>A0A4Y7S5M0</accession>
<feature type="non-terminal residue" evidence="1">
    <location>
        <position position="1"/>
    </location>
</feature>
<comment type="caution">
    <text evidence="1">The sequence shown here is derived from an EMBL/GenBank/DDBJ whole genome shotgun (WGS) entry which is preliminary data.</text>
</comment>
<dbReference type="AlphaFoldDB" id="A0A4Y7S5M0"/>
<feature type="non-terminal residue" evidence="1">
    <location>
        <position position="86"/>
    </location>
</feature>
<evidence type="ECO:0000313" key="1">
    <source>
        <dbReference type="EMBL" id="TEB16662.1"/>
    </source>
</evidence>
<evidence type="ECO:0000313" key="2">
    <source>
        <dbReference type="EMBL" id="TEB23996.1"/>
    </source>
</evidence>
<gene>
    <name evidence="1" type="ORF">FA13DRAFT_1579398</name>
    <name evidence="2" type="ORF">FA13DRAFT_1610349</name>
</gene>
<dbReference type="Proteomes" id="UP000298030">
    <property type="component" value="Unassembled WGS sequence"/>
</dbReference>
<dbReference type="SUPFAM" id="SSF56219">
    <property type="entry name" value="DNase I-like"/>
    <property type="match status" value="1"/>
</dbReference>
<reference evidence="1 3" key="1">
    <citation type="journal article" date="2019" name="Nat. Ecol. Evol.">
        <title>Megaphylogeny resolves global patterns of mushroom evolution.</title>
        <authorList>
            <person name="Varga T."/>
            <person name="Krizsan K."/>
            <person name="Foldi C."/>
            <person name="Dima B."/>
            <person name="Sanchez-Garcia M."/>
            <person name="Sanchez-Ramirez S."/>
            <person name="Szollosi G.J."/>
            <person name="Szarkandi J.G."/>
            <person name="Papp V."/>
            <person name="Albert L."/>
            <person name="Andreopoulos W."/>
            <person name="Angelini C."/>
            <person name="Antonin V."/>
            <person name="Barry K.W."/>
            <person name="Bougher N.L."/>
            <person name="Buchanan P."/>
            <person name="Buyck B."/>
            <person name="Bense V."/>
            <person name="Catcheside P."/>
            <person name="Chovatia M."/>
            <person name="Cooper J."/>
            <person name="Damon W."/>
            <person name="Desjardin D."/>
            <person name="Finy P."/>
            <person name="Geml J."/>
            <person name="Haridas S."/>
            <person name="Hughes K."/>
            <person name="Justo A."/>
            <person name="Karasinski D."/>
            <person name="Kautmanova I."/>
            <person name="Kiss B."/>
            <person name="Kocsube S."/>
            <person name="Kotiranta H."/>
            <person name="LaButti K.M."/>
            <person name="Lechner B.E."/>
            <person name="Liimatainen K."/>
            <person name="Lipzen A."/>
            <person name="Lukacs Z."/>
            <person name="Mihaltcheva S."/>
            <person name="Morgado L.N."/>
            <person name="Niskanen T."/>
            <person name="Noordeloos M.E."/>
            <person name="Ohm R.A."/>
            <person name="Ortiz-Santana B."/>
            <person name="Ovrebo C."/>
            <person name="Racz N."/>
            <person name="Riley R."/>
            <person name="Savchenko A."/>
            <person name="Shiryaev A."/>
            <person name="Soop K."/>
            <person name="Spirin V."/>
            <person name="Szebenyi C."/>
            <person name="Tomsovsky M."/>
            <person name="Tulloss R.E."/>
            <person name="Uehling J."/>
            <person name="Grigoriev I.V."/>
            <person name="Vagvolgyi C."/>
            <person name="Papp T."/>
            <person name="Martin F.M."/>
            <person name="Miettinen O."/>
            <person name="Hibbett D.S."/>
            <person name="Nagy L.G."/>
        </authorList>
    </citation>
    <scope>NUCLEOTIDE SEQUENCE [LARGE SCALE GENOMIC DNA]</scope>
    <source>
        <strain evidence="1 3">FP101781</strain>
    </source>
</reference>
<proteinExistence type="predicted"/>
<dbReference type="OrthoDB" id="2840473at2759"/>
<dbReference type="EMBL" id="QPFP01000071">
    <property type="protein sequence ID" value="TEB23996.1"/>
    <property type="molecule type" value="Genomic_DNA"/>
</dbReference>
<organism evidence="1 3">
    <name type="scientific">Coprinellus micaceus</name>
    <name type="common">Glistening ink-cap mushroom</name>
    <name type="synonym">Coprinus micaceus</name>
    <dbReference type="NCBI Taxonomy" id="71717"/>
    <lineage>
        <taxon>Eukaryota</taxon>
        <taxon>Fungi</taxon>
        <taxon>Dikarya</taxon>
        <taxon>Basidiomycota</taxon>
        <taxon>Agaricomycotina</taxon>
        <taxon>Agaricomycetes</taxon>
        <taxon>Agaricomycetidae</taxon>
        <taxon>Agaricales</taxon>
        <taxon>Agaricineae</taxon>
        <taxon>Psathyrellaceae</taxon>
        <taxon>Coprinellus</taxon>
    </lineage>
</organism>
<keyword evidence="3" id="KW-1185">Reference proteome</keyword>
<name>A0A4Y7S5M0_COPMI</name>
<protein>
    <submittedName>
        <fullName evidence="1">Uncharacterized protein</fullName>
    </submittedName>
</protein>
<dbReference type="STRING" id="71717.A0A4Y7S5M0"/>